<organism evidence="3 4">
    <name type="scientific">Clostridium cadaveris</name>
    <dbReference type="NCBI Taxonomy" id="1529"/>
    <lineage>
        <taxon>Bacteria</taxon>
        <taxon>Bacillati</taxon>
        <taxon>Bacillota</taxon>
        <taxon>Clostridia</taxon>
        <taxon>Eubacteriales</taxon>
        <taxon>Clostridiaceae</taxon>
        <taxon>Clostridium</taxon>
    </lineage>
</organism>
<protein>
    <submittedName>
        <fullName evidence="2">DUF4430 domain-containing protein</fullName>
    </submittedName>
</protein>
<dbReference type="Pfam" id="PF14478">
    <property type="entry name" value="DUF4430"/>
    <property type="match status" value="1"/>
</dbReference>
<evidence type="ECO:0000313" key="3">
    <source>
        <dbReference type="EMBL" id="SFF74692.1"/>
    </source>
</evidence>
<gene>
    <name evidence="2" type="ORF">DBY38_10650</name>
    <name evidence="3" type="ORF">SAMN04487885_1096</name>
</gene>
<dbReference type="Proteomes" id="UP000182135">
    <property type="component" value="Unassembled WGS sequence"/>
</dbReference>
<reference evidence="2 5" key="2">
    <citation type="submission" date="2018-03" db="EMBL/GenBank/DDBJ databases">
        <title>The uncultured portion of the human microbiome is neutrally assembled.</title>
        <authorList>
            <person name="Jeraldo P."/>
            <person name="Boardman L."/>
            <person name="White B.A."/>
            <person name="Nelson H."/>
            <person name="Goldenfeld N."/>
            <person name="Chia N."/>
        </authorList>
    </citation>
    <scope>NUCLEOTIDE SEQUENCE [LARGE SCALE GENOMIC DNA]</scope>
    <source>
        <strain evidence="2">CIM:MAG 903</strain>
    </source>
</reference>
<dbReference type="RefSeq" id="WP_027637636.1">
    <property type="nucleotide sequence ID" value="NZ_BAAACD010000005.1"/>
</dbReference>
<evidence type="ECO:0000313" key="5">
    <source>
        <dbReference type="Proteomes" id="UP000246114"/>
    </source>
</evidence>
<dbReference type="GeneID" id="90545943"/>
<evidence type="ECO:0000313" key="4">
    <source>
        <dbReference type="Proteomes" id="UP000182135"/>
    </source>
</evidence>
<dbReference type="OrthoDB" id="1938099at2"/>
<name>A0A1I2L5U1_9CLOT</name>
<dbReference type="AlphaFoldDB" id="A0A1I2L5U1"/>
<evidence type="ECO:0000259" key="1">
    <source>
        <dbReference type="Pfam" id="PF14478"/>
    </source>
</evidence>
<keyword evidence="4" id="KW-1185">Reference proteome</keyword>
<reference evidence="3 4" key="1">
    <citation type="submission" date="2016-10" db="EMBL/GenBank/DDBJ databases">
        <authorList>
            <person name="de Groot N.N."/>
        </authorList>
    </citation>
    <scope>NUCLEOTIDE SEQUENCE [LARGE SCALE GENOMIC DNA]</scope>
    <source>
        <strain evidence="3 4">NLAE-zl-G419</strain>
    </source>
</reference>
<accession>A0A1I2L5U1</accession>
<proteinExistence type="predicted"/>
<dbReference type="STRING" id="1529.SAMN04487885_1096"/>
<evidence type="ECO:0000313" key="2">
    <source>
        <dbReference type="EMBL" id="PWL52386.1"/>
    </source>
</evidence>
<dbReference type="EMBL" id="FOOE01000009">
    <property type="protein sequence ID" value="SFF74692.1"/>
    <property type="molecule type" value="Genomic_DNA"/>
</dbReference>
<dbReference type="eggNOG" id="COG5492">
    <property type="taxonomic scope" value="Bacteria"/>
</dbReference>
<feature type="domain" description="Transcobalamin-like C-terminal" evidence="1">
    <location>
        <begin position="253"/>
        <end position="293"/>
    </location>
</feature>
<dbReference type="Proteomes" id="UP000246114">
    <property type="component" value="Unassembled WGS sequence"/>
</dbReference>
<dbReference type="EMBL" id="QAMZ01000049">
    <property type="protein sequence ID" value="PWL52386.1"/>
    <property type="molecule type" value="Genomic_DNA"/>
</dbReference>
<dbReference type="InterPro" id="IPR027954">
    <property type="entry name" value="Transcobalamin-like_C"/>
</dbReference>
<sequence>MRKNKEKILSILLVFMMVFSILVPPVFASASTTGEISIETTLTDGMTLKGSKKTFDVIARDANNKKIVSSVTLNGDPVKVNWDDDVKTSYTLKFIKEGENTVIVSAGGKSQTYRIIYQKAQPGDLIGYSTWTIEALTIGSGFIELPMQVPIYEGENAAVMLDRLLTEHGYSYSRTGNLESSFYLAILGNGGANNLYNDSSFKYGCQDPAKGKKLSLPLNPTDQIPKDLISVLEKEGIALEDALYVDENNKPYGLGEFDYTSMSGWMYAINSKFPNVGFADSYVSDGDVVRVQFTLYGYGADIGGGYAMGGVNTDYYSVANKDKLMTEIARINSADDKDKILAKKGVKQAYENAITVAEQLNAKQEAVDKAYMELQNILKF</sequence>